<accession>A0A438IDB2</accession>
<evidence type="ECO:0000313" key="2">
    <source>
        <dbReference type="Proteomes" id="UP000288805"/>
    </source>
</evidence>
<dbReference type="PANTHER" id="PTHR11439">
    <property type="entry name" value="GAG-POL-RELATED RETROTRANSPOSON"/>
    <property type="match status" value="1"/>
</dbReference>
<organism evidence="1 2">
    <name type="scientific">Vitis vinifera</name>
    <name type="common">Grape</name>
    <dbReference type="NCBI Taxonomy" id="29760"/>
    <lineage>
        <taxon>Eukaryota</taxon>
        <taxon>Viridiplantae</taxon>
        <taxon>Streptophyta</taxon>
        <taxon>Embryophyta</taxon>
        <taxon>Tracheophyta</taxon>
        <taxon>Spermatophyta</taxon>
        <taxon>Magnoliopsida</taxon>
        <taxon>eudicotyledons</taxon>
        <taxon>Gunneridae</taxon>
        <taxon>Pentapetalae</taxon>
        <taxon>rosids</taxon>
        <taxon>Vitales</taxon>
        <taxon>Vitaceae</taxon>
        <taxon>Viteae</taxon>
        <taxon>Vitis</taxon>
    </lineage>
</organism>
<dbReference type="PANTHER" id="PTHR11439:SF455">
    <property type="entry name" value="RLK (RECEPTOR-LIKE PROTEIN KINASE) 8, PUTATIVE-RELATED"/>
    <property type="match status" value="1"/>
</dbReference>
<name>A0A438IDB2_VITVI</name>
<dbReference type="CDD" id="cd09272">
    <property type="entry name" value="RNase_HI_RT_Ty1"/>
    <property type="match status" value="1"/>
</dbReference>
<sequence>MSSRYLHGNIDHGLHIQSASGFSLTSFSDTDWASCVNDQRSTNGFYVFLGPSIVHGVHPSKRMLQDPTLLSGYKALAHAATECDSIGVACIAANLVAHARAKHIEVDVHFVCDKVLQKELDIQYVPTKHQVAAILTKPLSVSQLIVLKVELNVKVSPFHLRWRIRQNVP</sequence>
<dbReference type="AlphaFoldDB" id="A0A438IDB2"/>
<dbReference type="Proteomes" id="UP000288805">
    <property type="component" value="Unassembled WGS sequence"/>
</dbReference>
<gene>
    <name evidence="1" type="primary">RE2_1313</name>
    <name evidence="1" type="ORF">CK203_029798</name>
</gene>
<evidence type="ECO:0000313" key="1">
    <source>
        <dbReference type="EMBL" id="RVW94711.1"/>
    </source>
</evidence>
<reference evidence="1 2" key="1">
    <citation type="journal article" date="2018" name="PLoS Genet.">
        <title>Population sequencing reveals clonal diversity and ancestral inbreeding in the grapevine cultivar Chardonnay.</title>
        <authorList>
            <person name="Roach M.J."/>
            <person name="Johnson D.L."/>
            <person name="Bohlmann J."/>
            <person name="van Vuuren H.J."/>
            <person name="Jones S.J."/>
            <person name="Pretorius I.S."/>
            <person name="Schmidt S.A."/>
            <person name="Borneman A.R."/>
        </authorList>
    </citation>
    <scope>NUCLEOTIDE SEQUENCE [LARGE SCALE GENOMIC DNA]</scope>
    <source>
        <strain evidence="2">cv. Chardonnay</strain>
        <tissue evidence="1">Leaf</tissue>
    </source>
</reference>
<protein>
    <submittedName>
        <fullName evidence="1">Retrovirus-related Pol polyprotein from transposon RE2</fullName>
    </submittedName>
</protein>
<comment type="caution">
    <text evidence="1">The sequence shown here is derived from an EMBL/GenBank/DDBJ whole genome shotgun (WGS) entry which is preliminary data.</text>
</comment>
<dbReference type="EMBL" id="QGNW01000119">
    <property type="protein sequence ID" value="RVW94711.1"/>
    <property type="molecule type" value="Genomic_DNA"/>
</dbReference>
<proteinExistence type="predicted"/>